<evidence type="ECO:0000313" key="4">
    <source>
        <dbReference type="Proteomes" id="UP000462363"/>
    </source>
</evidence>
<dbReference type="RefSeq" id="WP_154322174.1">
    <property type="nucleotide sequence ID" value="NZ_CP045695.1"/>
</dbReference>
<accession>A0A844F5Q5</accession>
<evidence type="ECO:0000256" key="1">
    <source>
        <dbReference type="ARBA" id="ARBA00010657"/>
    </source>
</evidence>
<feature type="coiled-coil region" evidence="2">
    <location>
        <begin position="342"/>
        <end position="369"/>
    </location>
</feature>
<feature type="coiled-coil region" evidence="2">
    <location>
        <begin position="209"/>
        <end position="282"/>
    </location>
</feature>
<comment type="similarity">
    <text evidence="1">Belongs to the plasmid mobilization pre family.</text>
</comment>
<dbReference type="Proteomes" id="UP000462363">
    <property type="component" value="Unassembled WGS sequence"/>
</dbReference>
<dbReference type="Gene3D" id="3.30.930.30">
    <property type="match status" value="1"/>
</dbReference>
<reference evidence="3 4" key="1">
    <citation type="submission" date="2019-08" db="EMBL/GenBank/DDBJ databases">
        <title>In-depth cultivation of the pig gut microbiome towards novel bacterial diversity and tailored functional studies.</title>
        <authorList>
            <person name="Wylensek D."/>
            <person name="Hitch T.C.A."/>
            <person name="Clavel T."/>
        </authorList>
    </citation>
    <scope>NUCLEOTIDE SEQUENCE [LARGE SCALE GENOMIC DNA]</scope>
    <source>
        <strain evidence="3 4">BL-389-WT-3D</strain>
    </source>
</reference>
<keyword evidence="2" id="KW-0175">Coiled coil</keyword>
<dbReference type="EMBL" id="VUMB01000048">
    <property type="protein sequence ID" value="MSS41748.1"/>
    <property type="molecule type" value="Genomic_DNA"/>
</dbReference>
<evidence type="ECO:0000256" key="2">
    <source>
        <dbReference type="SAM" id="Coils"/>
    </source>
</evidence>
<evidence type="ECO:0000313" key="3">
    <source>
        <dbReference type="EMBL" id="MSS41748.1"/>
    </source>
</evidence>
<organism evidence="3 4">
    <name type="scientific">Clostridium scindens (strain JCM 10418 / VPI 12708)</name>
    <dbReference type="NCBI Taxonomy" id="29347"/>
    <lineage>
        <taxon>Bacteria</taxon>
        <taxon>Bacillati</taxon>
        <taxon>Bacillota</taxon>
        <taxon>Clostridia</taxon>
        <taxon>Lachnospirales</taxon>
        <taxon>Lachnospiraceae</taxon>
    </lineage>
</organism>
<comment type="caution">
    <text evidence="3">The sequence shown here is derived from an EMBL/GenBank/DDBJ whole genome shotgun (WGS) entry which is preliminary data.</text>
</comment>
<name>A0A844F5Q5_CLOSV</name>
<proteinExistence type="inferred from homology"/>
<dbReference type="GO" id="GO:0003677">
    <property type="term" value="F:DNA binding"/>
    <property type="evidence" value="ECO:0007669"/>
    <property type="project" value="InterPro"/>
</dbReference>
<dbReference type="AlphaFoldDB" id="A0A844F5Q5"/>
<protein>
    <submittedName>
        <fullName evidence="3">Recombinase</fullName>
    </submittedName>
</protein>
<gene>
    <name evidence="3" type="ORF">FYJ37_15775</name>
</gene>
<dbReference type="Pfam" id="PF01076">
    <property type="entry name" value="Mob_Pre"/>
    <property type="match status" value="1"/>
</dbReference>
<dbReference type="InterPro" id="IPR001668">
    <property type="entry name" value="Mob_Pre"/>
</dbReference>
<dbReference type="GO" id="GO:0006310">
    <property type="term" value="P:DNA recombination"/>
    <property type="evidence" value="ECO:0007669"/>
    <property type="project" value="InterPro"/>
</dbReference>
<sequence length="429" mass="50644">MVGKGSLNHNSRKFHAKNTDPERACLNIEYCNEDIRDVYHGLFDEALERYNSKQTRKDRRIDDYYEKIASGKQEKPFHEMIIQVGNKDDMSAITEDGRLAAKILDEYMQDFQKRNPMLRVFSAHLHMDEATPHLHIDFVPFITGSKRGLDTRVSFKQALKAMGIEGGSRMNTEWNQLANMEKEALSNVMRRYDVEWEKKGTHEKHLPLLDFEKQERAKEVAELEREKVELEEHNALVEKHTNEGLENLENIEADVKKELAKKEKAEKEAEKAEKKWMKYEKKLSRYINVLQNVKAYAGEFSRPEELVPDPDFLESAKNYKERKIMPFMLKIKDLLLGLYQAYLNMQKKMEKVEQRNERLESSNAYLSGKNQNLEQCMEKMAEDVDDYYRLRRVVGENRSDEIVQGERNREIAEINAHRILRKRHDRDAR</sequence>
<dbReference type="CDD" id="cd17242">
    <property type="entry name" value="MobM_relaxase"/>
    <property type="match status" value="1"/>
</dbReference>